<feature type="region of interest" description="Disordered" evidence="3">
    <location>
        <begin position="182"/>
        <end position="213"/>
    </location>
</feature>
<dbReference type="InterPro" id="IPR000618">
    <property type="entry name" value="Insect_cuticle"/>
</dbReference>
<feature type="region of interest" description="Disordered" evidence="3">
    <location>
        <begin position="107"/>
        <end position="139"/>
    </location>
</feature>
<name>A0ABM1RZX0_LIMPO</name>
<dbReference type="PROSITE" id="PS00233">
    <property type="entry name" value="CHIT_BIND_RR_1"/>
    <property type="match status" value="1"/>
</dbReference>
<dbReference type="InterPro" id="IPR050468">
    <property type="entry name" value="Cuticle_Struct_Prot"/>
</dbReference>
<evidence type="ECO:0000256" key="3">
    <source>
        <dbReference type="SAM" id="MobiDB-lite"/>
    </source>
</evidence>
<evidence type="ECO:0000313" key="5">
    <source>
        <dbReference type="RefSeq" id="XP_022236925.1"/>
    </source>
</evidence>
<dbReference type="Pfam" id="PF00379">
    <property type="entry name" value="Chitin_bind_4"/>
    <property type="match status" value="2"/>
</dbReference>
<evidence type="ECO:0000256" key="1">
    <source>
        <dbReference type="ARBA" id="ARBA00022460"/>
    </source>
</evidence>
<feature type="region of interest" description="Disordered" evidence="3">
    <location>
        <begin position="147"/>
        <end position="166"/>
    </location>
</feature>
<accession>A0ABM1RZX0</accession>
<organism evidence="4 5">
    <name type="scientific">Limulus polyphemus</name>
    <name type="common">Atlantic horseshoe crab</name>
    <dbReference type="NCBI Taxonomy" id="6850"/>
    <lineage>
        <taxon>Eukaryota</taxon>
        <taxon>Metazoa</taxon>
        <taxon>Ecdysozoa</taxon>
        <taxon>Arthropoda</taxon>
        <taxon>Chelicerata</taxon>
        <taxon>Merostomata</taxon>
        <taxon>Xiphosura</taxon>
        <taxon>Limulidae</taxon>
        <taxon>Limulus</taxon>
    </lineage>
</organism>
<protein>
    <submittedName>
        <fullName evidence="5">Adult-specific rigid cuticular protein 15.5-like</fullName>
    </submittedName>
</protein>
<dbReference type="Proteomes" id="UP000694941">
    <property type="component" value="Unplaced"/>
</dbReference>
<keyword evidence="1 2" id="KW-0193">Cuticle</keyword>
<feature type="compositionally biased region" description="Low complexity" evidence="3">
    <location>
        <begin position="111"/>
        <end position="121"/>
    </location>
</feature>
<feature type="region of interest" description="Disordered" evidence="3">
    <location>
        <begin position="1"/>
        <end position="23"/>
    </location>
</feature>
<dbReference type="PROSITE" id="PS51155">
    <property type="entry name" value="CHIT_BIND_RR_2"/>
    <property type="match status" value="2"/>
</dbReference>
<gene>
    <name evidence="5" type="primary">LOC111084520</name>
</gene>
<evidence type="ECO:0000313" key="4">
    <source>
        <dbReference type="Proteomes" id="UP000694941"/>
    </source>
</evidence>
<feature type="compositionally biased region" description="Low complexity" evidence="3">
    <location>
        <begin position="182"/>
        <end position="198"/>
    </location>
</feature>
<dbReference type="PANTHER" id="PTHR10380:SF235">
    <property type="entry name" value="CUTICULAR PROTEIN 73D, ISOFORM B"/>
    <property type="match status" value="1"/>
</dbReference>
<dbReference type="InterPro" id="IPR031311">
    <property type="entry name" value="CHIT_BIND_RR_consensus"/>
</dbReference>
<dbReference type="RefSeq" id="XP_022236925.1">
    <property type="nucleotide sequence ID" value="XM_022381217.1"/>
</dbReference>
<proteinExistence type="predicted"/>
<keyword evidence="4" id="KW-1185">Reference proteome</keyword>
<dbReference type="GeneID" id="111084520"/>
<feature type="compositionally biased region" description="Polar residues" evidence="3">
    <location>
        <begin position="1"/>
        <end position="10"/>
    </location>
</feature>
<dbReference type="PANTHER" id="PTHR10380">
    <property type="entry name" value="CUTICLE PROTEIN"/>
    <property type="match status" value="1"/>
</dbReference>
<reference evidence="5" key="1">
    <citation type="submission" date="2025-08" db="UniProtKB">
        <authorList>
            <consortium name="RefSeq"/>
        </authorList>
    </citation>
    <scope>IDENTIFICATION</scope>
    <source>
        <tissue evidence="5">Muscle</tissue>
    </source>
</reference>
<sequence>MTYSAASTGGSHDRTESGDASGTVMGSYSLTHAGGSRRKVDYSAGGAGFKATVYTNEQGLVPGEDPADISILALAGAAEPFGAAGGAGGPSGGAYAPFNFMYSAAAGGGSSSRSESGDVSGNVVGSYSVEDPDGRRRKVDYTAGSEGFKANIQSNEPGVEPGSNPADVEINAYAGLPMIPAGGPADAPAAGAPAAGAPGDAGVGGAVSTRYIK</sequence>
<evidence type="ECO:0000256" key="2">
    <source>
        <dbReference type="PROSITE-ProRule" id="PRU00497"/>
    </source>
</evidence>